<dbReference type="Proteomes" id="UP000298416">
    <property type="component" value="Unassembled WGS sequence"/>
</dbReference>
<evidence type="ECO:0000313" key="2">
    <source>
        <dbReference type="EMBL" id="KAG6386666.1"/>
    </source>
</evidence>
<dbReference type="AlphaFoldDB" id="A0A8X8YZR9"/>
<gene>
    <name evidence="2" type="ORF">SASPL_151835</name>
</gene>
<evidence type="ECO:0008006" key="4">
    <source>
        <dbReference type="Google" id="ProtNLM"/>
    </source>
</evidence>
<reference evidence="2" key="2">
    <citation type="submission" date="2020-08" db="EMBL/GenBank/DDBJ databases">
        <title>Plant Genome Project.</title>
        <authorList>
            <person name="Zhang R.-G."/>
        </authorList>
    </citation>
    <scope>NUCLEOTIDE SEQUENCE</scope>
    <source>
        <strain evidence="2">Huo1</strain>
        <tissue evidence="2">Leaf</tissue>
    </source>
</reference>
<reference evidence="2" key="1">
    <citation type="submission" date="2018-01" db="EMBL/GenBank/DDBJ databases">
        <authorList>
            <person name="Mao J.F."/>
        </authorList>
    </citation>
    <scope>NUCLEOTIDE SEQUENCE</scope>
    <source>
        <strain evidence="2">Huo1</strain>
        <tissue evidence="2">Leaf</tissue>
    </source>
</reference>
<dbReference type="EMBL" id="PNBA02000021">
    <property type="protein sequence ID" value="KAG6386666.1"/>
    <property type="molecule type" value="Genomic_DNA"/>
</dbReference>
<feature type="compositionally biased region" description="Basic and acidic residues" evidence="1">
    <location>
        <begin position="204"/>
        <end position="214"/>
    </location>
</feature>
<dbReference type="PANTHER" id="PTHR31110:SF2">
    <property type="entry name" value="PESTICIDAL CRYSTAL CRY8BA PROTEIN"/>
    <property type="match status" value="1"/>
</dbReference>
<name>A0A8X8YZR9_SALSN</name>
<evidence type="ECO:0000256" key="1">
    <source>
        <dbReference type="SAM" id="MobiDB-lite"/>
    </source>
</evidence>
<organism evidence="2">
    <name type="scientific">Salvia splendens</name>
    <name type="common">Scarlet sage</name>
    <dbReference type="NCBI Taxonomy" id="180675"/>
    <lineage>
        <taxon>Eukaryota</taxon>
        <taxon>Viridiplantae</taxon>
        <taxon>Streptophyta</taxon>
        <taxon>Embryophyta</taxon>
        <taxon>Tracheophyta</taxon>
        <taxon>Spermatophyta</taxon>
        <taxon>Magnoliopsida</taxon>
        <taxon>eudicotyledons</taxon>
        <taxon>Gunneridae</taxon>
        <taxon>Pentapetalae</taxon>
        <taxon>asterids</taxon>
        <taxon>lamiids</taxon>
        <taxon>Lamiales</taxon>
        <taxon>Lamiaceae</taxon>
        <taxon>Nepetoideae</taxon>
        <taxon>Mentheae</taxon>
        <taxon>Salviinae</taxon>
        <taxon>Salvia</taxon>
        <taxon>Salvia subgen. Calosphace</taxon>
        <taxon>core Calosphace</taxon>
    </lineage>
</organism>
<feature type="region of interest" description="Disordered" evidence="1">
    <location>
        <begin position="90"/>
        <end position="156"/>
    </location>
</feature>
<protein>
    <recommendedName>
        <fullName evidence="4">Pesticidal crystal cry8Ba protein</fullName>
    </recommendedName>
</protein>
<keyword evidence="3" id="KW-1185">Reference proteome</keyword>
<dbReference type="PANTHER" id="PTHR31110">
    <property type="entry name" value="PESTICIDAL CRYSTAL CRY8BA PROTEIN"/>
    <property type="match status" value="1"/>
</dbReference>
<sequence length="1202" mass="133989">MDAMLYAFRNRFSCTYASESWGSMSMMSNQRKQSDPVVGLRYRAGLSSGMPSVSRFRSGYMHTGVTSNVSESDMDTWSDSEGECYGAHYSPEASPQDGKLPNGGRGGYASGIGNFLDRQGGRGGGYSTTHRGFGEDDESSVCSETSSIPPPRHKRGTVLKKKFKVATNFSGINSRTYVETSRENKTDGGIPSAPPFNGSSHINQVRDSRADAKPSLRTSGATEANTAEASVRASAVPSHPLPSKYPTFHASGLGYWYGVLSYDACVRLCLNSWSKGCMEAPAFLENECALLRDAFGLRNILLQSEDELMKKQNTELVSEGASVKAKKTIGKIKIQVRRVRMGLDAPTGCAFASSLKSSSMVKLDSLQLRLSNMKTVLSAERKALQRERVTPVMRISGSKLQQSMTYIVVGTRQCLKEVPVLIKVGYGAWRSSSTSHEVVEESYTCLLKLKSSPEEDAVRMQPGSGETRVFLPDGLGDDLIIEVHDKKGKYCGNAVLQVADIVDESGEKLRSCYIYSEPEHEQVGKIQFSINYSTTLDENSHKCTSVAETIAYDCVLETAMKVQQFQQRNLLLNGSWKWLVNEFAAYFGVSDAYTKLRYLSYVMDVATPTADCLNLVHELLLPVVIEGKSKKTLSHQEGRILGEVSEEVEEMLTLLFESYKSLDESSPSGIAEVFGPSTGVAAPALTPALKLYKLLHDILSPEAQSKLCRYFQNAAKKRSRRHLSETDEFVSSSTDNILMDPLALSTAYRKMKSLCWNVRNEILTDIQIHEQDLLPSFVDLPNLSSSIYSTELFSRLKAFLVACPPAGPTPPVVELVMATSDFQRDLALWNISPVRGGFDAKDLFHLHITRWIQEKRLALLEFCKFDKVKFSSLPTQHSTTSFVDDIYERIKGTLSEYDVIISRWPEYTFTLENAIAEVEKAVVESLEKQYVEVLSPLRENTMLPIKLGLKYVQKFAKGHGGPYNVTSDVRRDSTSICSNLKSSHVVIEANSDFLYFQLGVVLNSMKRLLDVLRPQIEAQVKSWGSCIPESGNMAPGDCLSEVTVMIRSKFRAYVQAVVDKLVENMNLHNATKLKKIIQEAKDHVIESDLRQRMQPLKELVASTIDQLHSVFDTPVFINICRGFWDHTGQDILKLLADRKENKSWYKASRVAVSVLDDTFASQMQQLLGNALQEKDLEPPQRIMEVRSMLCKDAQNHKDNYLF</sequence>
<feature type="compositionally biased region" description="Gly residues" evidence="1">
    <location>
        <begin position="101"/>
        <end position="110"/>
    </location>
</feature>
<proteinExistence type="predicted"/>
<feature type="compositionally biased region" description="Polar residues" evidence="1">
    <location>
        <begin position="216"/>
        <end position="228"/>
    </location>
</feature>
<accession>A0A8X8YZR9</accession>
<evidence type="ECO:0000313" key="3">
    <source>
        <dbReference type="Proteomes" id="UP000298416"/>
    </source>
</evidence>
<feature type="region of interest" description="Disordered" evidence="1">
    <location>
        <begin position="178"/>
        <end position="238"/>
    </location>
</feature>
<comment type="caution">
    <text evidence="2">The sequence shown here is derived from an EMBL/GenBank/DDBJ whole genome shotgun (WGS) entry which is preliminary data.</text>
</comment>